<evidence type="ECO:0000313" key="4">
    <source>
        <dbReference type="Proteomes" id="UP000680714"/>
    </source>
</evidence>
<sequence length="270" mass="29597">MRAATELLADLGQFADHDLPVLEAALALGRIHRPASDTPAVRTAINDLIEQVRQTLPVKPLAADMAAASAAVLVDNNHFGLGGDEAESHELHELVSQYRGNGDLLALLWLSVAEGCGLGAEMLAFPLHSLIRYSDHMGGRVIVACNDGRRLDCPALRLLHKIDAGPSAELEPDFFQALSPRDVLLRWRQSLKMHHLRLGRLEPALKVVESALLFAPNRASLWREAGLMRMRLDDLPGAAAALEQFIQREDNVLARGRGQQLLAEIRSRMS</sequence>
<organism evidence="3 4">
    <name type="scientific">Magnetospirillum sulfuroxidans</name>
    <dbReference type="NCBI Taxonomy" id="611300"/>
    <lineage>
        <taxon>Bacteria</taxon>
        <taxon>Pseudomonadati</taxon>
        <taxon>Pseudomonadota</taxon>
        <taxon>Alphaproteobacteria</taxon>
        <taxon>Rhodospirillales</taxon>
        <taxon>Rhodospirillaceae</taxon>
        <taxon>Magnetospirillum</taxon>
    </lineage>
</organism>
<dbReference type="SUPFAM" id="SSF48452">
    <property type="entry name" value="TPR-like"/>
    <property type="match status" value="1"/>
</dbReference>
<evidence type="ECO:0000259" key="2">
    <source>
        <dbReference type="Pfam" id="PF13369"/>
    </source>
</evidence>
<evidence type="ECO:0000256" key="1">
    <source>
        <dbReference type="ARBA" id="ARBA00007100"/>
    </source>
</evidence>
<name>A0ABS5IFY0_9PROT</name>
<dbReference type="RefSeq" id="WP_211549649.1">
    <property type="nucleotide sequence ID" value="NZ_JAGTUF010000012.1"/>
</dbReference>
<dbReference type="EMBL" id="JAGTUF010000012">
    <property type="protein sequence ID" value="MBR9972668.1"/>
    <property type="molecule type" value="Genomic_DNA"/>
</dbReference>
<feature type="domain" description="Protein SirB1 N-terminal" evidence="2">
    <location>
        <begin position="40"/>
        <end position="187"/>
    </location>
</feature>
<reference evidence="3 4" key="1">
    <citation type="submission" date="2021-04" db="EMBL/GenBank/DDBJ databases">
        <title>Magnetospirillum sulfuroxidans sp. nov., a facultative chemolithoautotrophic sulfur-oxidizing alphaproteobacterium isolated from freshwater sediment and proposals for Paramagetospirillum gen. nov., and Magnetospirillaceae fam. nov.</title>
        <authorList>
            <person name="Koziaeva V."/>
            <person name="Geelhoed J.S."/>
            <person name="Sorokin D.Y."/>
            <person name="Grouzdev D.S."/>
        </authorList>
    </citation>
    <scope>NUCLEOTIDE SEQUENCE [LARGE SCALE GENOMIC DNA]</scope>
    <source>
        <strain evidence="3 4">J10</strain>
    </source>
</reference>
<dbReference type="Pfam" id="PF13371">
    <property type="entry name" value="TPR_9"/>
    <property type="match status" value="1"/>
</dbReference>
<accession>A0ABS5IFY0</accession>
<dbReference type="Gene3D" id="1.25.40.10">
    <property type="entry name" value="Tetratricopeptide repeat domain"/>
    <property type="match status" value="1"/>
</dbReference>
<dbReference type="InterPro" id="IPR032698">
    <property type="entry name" value="SirB1_N"/>
</dbReference>
<dbReference type="InterPro" id="IPR011990">
    <property type="entry name" value="TPR-like_helical_dom_sf"/>
</dbReference>
<evidence type="ECO:0000313" key="3">
    <source>
        <dbReference type="EMBL" id="MBR9972668.1"/>
    </source>
</evidence>
<dbReference type="Pfam" id="PF13369">
    <property type="entry name" value="Transglut_core2"/>
    <property type="match status" value="1"/>
</dbReference>
<keyword evidence="4" id="KW-1185">Reference proteome</keyword>
<proteinExistence type="inferred from homology"/>
<comment type="similarity">
    <text evidence="1">Belongs to the UPF0162 family.</text>
</comment>
<comment type="caution">
    <text evidence="3">The sequence shown here is derived from an EMBL/GenBank/DDBJ whole genome shotgun (WGS) entry which is preliminary data.</text>
</comment>
<gene>
    <name evidence="3" type="ORF">KEC16_13165</name>
</gene>
<protein>
    <submittedName>
        <fullName evidence="3">Tetratricopeptide repeat protein</fullName>
    </submittedName>
</protein>
<dbReference type="Proteomes" id="UP000680714">
    <property type="component" value="Unassembled WGS sequence"/>
</dbReference>